<dbReference type="Proteomes" id="UP000504617">
    <property type="component" value="Unplaced"/>
</dbReference>
<keyword evidence="7" id="KW-1185">Reference proteome</keyword>
<comment type="subcellular location">
    <subcellularLocation>
        <location evidence="1">Nucleus</location>
    </subcellularLocation>
</comment>
<organism evidence="7 8">
    <name type="scientific">Thamnophis sirtalis</name>
    <dbReference type="NCBI Taxonomy" id="35019"/>
    <lineage>
        <taxon>Eukaryota</taxon>
        <taxon>Metazoa</taxon>
        <taxon>Chordata</taxon>
        <taxon>Craniata</taxon>
        <taxon>Vertebrata</taxon>
        <taxon>Euteleostomi</taxon>
        <taxon>Lepidosauria</taxon>
        <taxon>Squamata</taxon>
        <taxon>Bifurcata</taxon>
        <taxon>Unidentata</taxon>
        <taxon>Episquamata</taxon>
        <taxon>Toxicofera</taxon>
        <taxon>Serpentes</taxon>
        <taxon>Colubroidea</taxon>
        <taxon>Colubridae</taxon>
        <taxon>Natricinae</taxon>
        <taxon>Thamnophis</taxon>
    </lineage>
</organism>
<feature type="compositionally biased region" description="Low complexity" evidence="5">
    <location>
        <begin position="139"/>
        <end position="167"/>
    </location>
</feature>
<dbReference type="PANTHER" id="PTHR10528:SF18">
    <property type="entry name" value="AF4_FMR2 FAMILY MEMBER 2"/>
    <property type="match status" value="1"/>
</dbReference>
<dbReference type="RefSeq" id="XP_013920315.1">
    <property type="nucleotide sequence ID" value="XM_014064840.1"/>
</dbReference>
<feature type="region of interest" description="Disordered" evidence="5">
    <location>
        <begin position="127"/>
        <end position="167"/>
    </location>
</feature>
<dbReference type="Pfam" id="PF18876">
    <property type="entry name" value="AFF4_CHD"/>
    <property type="match status" value="1"/>
</dbReference>
<keyword evidence="3" id="KW-0597">Phosphoprotein</keyword>
<dbReference type="PANTHER" id="PTHR10528">
    <property type="entry name" value="AF4/FMR2 FAMILY MEMBER"/>
    <property type="match status" value="1"/>
</dbReference>
<dbReference type="GO" id="GO:0043484">
    <property type="term" value="P:regulation of RNA splicing"/>
    <property type="evidence" value="ECO:0007669"/>
    <property type="project" value="TreeGrafter"/>
</dbReference>
<dbReference type="KEGG" id="tsr:106547613"/>
<dbReference type="GeneID" id="106547613"/>
<name>A0A6I9YAF1_9SAUR</name>
<evidence type="ECO:0000256" key="2">
    <source>
        <dbReference type="ARBA" id="ARBA00007354"/>
    </source>
</evidence>
<evidence type="ECO:0000256" key="1">
    <source>
        <dbReference type="ARBA" id="ARBA00004123"/>
    </source>
</evidence>
<evidence type="ECO:0000313" key="8">
    <source>
        <dbReference type="RefSeq" id="XP_013920315.1"/>
    </source>
</evidence>
<dbReference type="OrthoDB" id="6382204at2759"/>
<evidence type="ECO:0000259" key="6">
    <source>
        <dbReference type="Pfam" id="PF18876"/>
    </source>
</evidence>
<dbReference type="GO" id="GO:0002151">
    <property type="term" value="F:G-quadruplex RNA binding"/>
    <property type="evidence" value="ECO:0007669"/>
    <property type="project" value="TreeGrafter"/>
</dbReference>
<evidence type="ECO:0000256" key="5">
    <source>
        <dbReference type="SAM" id="MobiDB-lite"/>
    </source>
</evidence>
<dbReference type="InterPro" id="IPR007797">
    <property type="entry name" value="AF4/FMR2"/>
</dbReference>
<evidence type="ECO:0000256" key="4">
    <source>
        <dbReference type="ARBA" id="ARBA00023242"/>
    </source>
</evidence>
<accession>A0A6I9YAF1</accession>
<evidence type="ECO:0000256" key="3">
    <source>
        <dbReference type="ARBA" id="ARBA00022553"/>
    </source>
</evidence>
<feature type="domain" description="AF4/FMR2 C-terminal homology" evidence="6">
    <location>
        <begin position="3"/>
        <end position="248"/>
    </location>
</feature>
<dbReference type="InterPro" id="IPR043640">
    <property type="entry name" value="AF4/FMR2_CHD"/>
</dbReference>
<protein>
    <submittedName>
        <fullName evidence="8">AF4/FMR2 family member 2-like</fullName>
    </submittedName>
</protein>
<dbReference type="GO" id="GO:0016607">
    <property type="term" value="C:nuclear speck"/>
    <property type="evidence" value="ECO:0007669"/>
    <property type="project" value="TreeGrafter"/>
</dbReference>
<gene>
    <name evidence="8" type="primary">LOC106547613</name>
</gene>
<reference evidence="8" key="1">
    <citation type="submission" date="2025-08" db="UniProtKB">
        <authorList>
            <consortium name="RefSeq"/>
        </authorList>
    </citation>
    <scope>IDENTIFICATION</scope>
</reference>
<dbReference type="AlphaFoldDB" id="A0A6I9YAF1"/>
<sequence>MLHNADYYMQEAKKLKHKADALLEKFGKAVNYADAAISFIECGNAMERDPLEAKSPYTMYSETVELIRYAMRLKNFTGSSATEGDKKLAVLCYRCLSLLYLRMFKLKKDHAMKYSRSLMEYFKNSSKVSQAPSPWGGKSTETPSPMSLSPSPISTLGSTTSTAGSSSVGTVSIPQRIHHMAASHVNITNNVLRSYEHWDMADKLTKENKEFFIDLDLVMGPLTQHSSMTNLVRYIRQGLHWLRTEAHLL</sequence>
<proteinExistence type="inferred from homology"/>
<comment type="similarity">
    <text evidence="2">Belongs to the AF4 family.</text>
</comment>
<keyword evidence="4" id="KW-0539">Nucleus</keyword>
<evidence type="ECO:0000313" key="7">
    <source>
        <dbReference type="Proteomes" id="UP000504617"/>
    </source>
</evidence>